<dbReference type="Pfam" id="PF04069">
    <property type="entry name" value="OpuAC"/>
    <property type="match status" value="2"/>
</dbReference>
<feature type="signal peptide" evidence="1">
    <location>
        <begin position="1"/>
        <end position="23"/>
    </location>
</feature>
<dbReference type="EMBL" id="JACHGT010000019">
    <property type="protein sequence ID" value="MBB6039032.1"/>
    <property type="molecule type" value="Genomic_DNA"/>
</dbReference>
<gene>
    <name evidence="3" type="ORF">HNR73_006921</name>
</gene>
<dbReference type="Gene3D" id="3.40.190.120">
    <property type="entry name" value="Osmoprotection protein (prox), domain 2"/>
    <property type="match status" value="2"/>
</dbReference>
<dbReference type="GO" id="GO:0022857">
    <property type="term" value="F:transmembrane transporter activity"/>
    <property type="evidence" value="ECO:0007669"/>
    <property type="project" value="InterPro"/>
</dbReference>
<dbReference type="RefSeq" id="WP_184792034.1">
    <property type="nucleotide sequence ID" value="NZ_BONT01000074.1"/>
</dbReference>
<organism evidence="3 4">
    <name type="scientific">Phytomonospora endophytica</name>
    <dbReference type="NCBI Taxonomy" id="714109"/>
    <lineage>
        <taxon>Bacteria</taxon>
        <taxon>Bacillati</taxon>
        <taxon>Actinomycetota</taxon>
        <taxon>Actinomycetes</taxon>
        <taxon>Micromonosporales</taxon>
        <taxon>Micromonosporaceae</taxon>
        <taxon>Phytomonospora</taxon>
    </lineage>
</organism>
<reference evidence="3 4" key="1">
    <citation type="submission" date="2020-08" db="EMBL/GenBank/DDBJ databases">
        <title>Genomic Encyclopedia of Type Strains, Phase IV (KMG-IV): sequencing the most valuable type-strain genomes for metagenomic binning, comparative biology and taxonomic classification.</title>
        <authorList>
            <person name="Goeker M."/>
        </authorList>
    </citation>
    <scope>NUCLEOTIDE SEQUENCE [LARGE SCALE GENOMIC DNA]</scope>
    <source>
        <strain evidence="3 4">YIM 65646</strain>
    </source>
</reference>
<evidence type="ECO:0000256" key="1">
    <source>
        <dbReference type="SAM" id="SignalP"/>
    </source>
</evidence>
<evidence type="ECO:0000313" key="4">
    <source>
        <dbReference type="Proteomes" id="UP000548476"/>
    </source>
</evidence>
<dbReference type="PROSITE" id="PS51257">
    <property type="entry name" value="PROKAR_LIPOPROTEIN"/>
    <property type="match status" value="1"/>
</dbReference>
<name>A0A841FZT2_9ACTN</name>
<keyword evidence="4" id="KW-1185">Reference proteome</keyword>
<dbReference type="AlphaFoldDB" id="A0A841FZT2"/>
<dbReference type="Proteomes" id="UP000548476">
    <property type="component" value="Unassembled WGS sequence"/>
</dbReference>
<comment type="caution">
    <text evidence="3">The sequence shown here is derived from an EMBL/GenBank/DDBJ whole genome shotgun (WGS) entry which is preliminary data.</text>
</comment>
<dbReference type="GO" id="GO:0043190">
    <property type="term" value="C:ATP-binding cassette (ABC) transporter complex"/>
    <property type="evidence" value="ECO:0007669"/>
    <property type="project" value="InterPro"/>
</dbReference>
<evidence type="ECO:0000313" key="3">
    <source>
        <dbReference type="EMBL" id="MBB6039032.1"/>
    </source>
</evidence>
<feature type="domain" description="ABC-type glycine betaine transport system substrate-binding" evidence="2">
    <location>
        <begin position="51"/>
        <end position="118"/>
    </location>
</feature>
<proteinExistence type="predicted"/>
<feature type="domain" description="ABC-type glycine betaine transport system substrate-binding" evidence="2">
    <location>
        <begin position="133"/>
        <end position="329"/>
    </location>
</feature>
<accession>A0A841FZT2</accession>
<feature type="chain" id="PRO_5039151477" evidence="1">
    <location>
        <begin position="24"/>
        <end position="332"/>
    </location>
</feature>
<sequence>MSLTRSKSLIAVPAIGLMALALAACGKAGSSGTDAPDDVAGAGCAPVAGTSLVVLEDDKKLQNADNIIAAVNADAASESLLAAVNKVAASLDTQKLVGLNKAVDVDRKTPAQAAEEFATTAGLATGLSGGSGDITVGHGNFSESNTIAELYKIALEASGFTVKLQDVGNRELYEPALEKGDIQVMPEYAATLAEFLNGKTNGKDAAPVASSDLAATVTALQGLAEKNGLVVGEASPAADVNVYAVTKEFADQHQVKTLSDFAAKCSGKASILGGPPECPERAFCQPGLKDTYGIEFGQFSSLDVGPLTQAALKAGEITVGTTLSTDGGLAAG</sequence>
<dbReference type="InterPro" id="IPR007210">
    <property type="entry name" value="ABC_Gly_betaine_transp_sub-bd"/>
</dbReference>
<keyword evidence="1" id="KW-0732">Signal</keyword>
<evidence type="ECO:0000259" key="2">
    <source>
        <dbReference type="Pfam" id="PF04069"/>
    </source>
</evidence>
<dbReference type="SUPFAM" id="SSF53850">
    <property type="entry name" value="Periplasmic binding protein-like II"/>
    <property type="match status" value="2"/>
</dbReference>
<dbReference type="Gene3D" id="3.40.190.10">
    <property type="entry name" value="Periplasmic binding protein-like II"/>
    <property type="match status" value="2"/>
</dbReference>
<protein>
    <submittedName>
        <fullName evidence="3">Osmoprotectant transport system substrate-binding protein</fullName>
    </submittedName>
</protein>